<evidence type="ECO:0000313" key="2">
    <source>
        <dbReference type="EMBL" id="MBM2413061.1"/>
    </source>
</evidence>
<comment type="caution">
    <text evidence="2">The sequence shown here is derived from an EMBL/GenBank/DDBJ whole genome shotgun (WGS) entry which is preliminary data.</text>
</comment>
<dbReference type="EMBL" id="JAFBXF010000007">
    <property type="protein sequence ID" value="MBM2417729.1"/>
    <property type="molecule type" value="Genomic_DNA"/>
</dbReference>
<dbReference type="SUPFAM" id="SSF51120">
    <property type="entry name" value="beta-Roll"/>
    <property type="match status" value="1"/>
</dbReference>
<name>A0A9Q2NSW5_9RHOB</name>
<dbReference type="SUPFAM" id="SSF52743">
    <property type="entry name" value="Subtilisin-like"/>
    <property type="match status" value="1"/>
</dbReference>
<dbReference type="RefSeq" id="WP_085631050.1">
    <property type="nucleotide sequence ID" value="NZ_JAFBWU010000007.1"/>
</dbReference>
<evidence type="ECO:0000313" key="4">
    <source>
        <dbReference type="Proteomes" id="UP000755667"/>
    </source>
</evidence>
<dbReference type="GO" id="GO:0005509">
    <property type="term" value="F:calcium ion binding"/>
    <property type="evidence" value="ECO:0007669"/>
    <property type="project" value="InterPro"/>
</dbReference>
<dbReference type="OrthoDB" id="7748064at2"/>
<dbReference type="InterPro" id="IPR025282">
    <property type="entry name" value="DUF4214"/>
</dbReference>
<evidence type="ECO:0000259" key="1">
    <source>
        <dbReference type="Pfam" id="PF13946"/>
    </source>
</evidence>
<gene>
    <name evidence="2" type="ORF">JQX41_12150</name>
    <name evidence="3" type="ORF">JQX48_12155</name>
</gene>
<dbReference type="InterPro" id="IPR001343">
    <property type="entry name" value="Hemolysn_Ca-bd"/>
</dbReference>
<dbReference type="Gene3D" id="1.10.3130.20">
    <property type="entry name" value="Phycobilisome linker domain"/>
    <property type="match status" value="1"/>
</dbReference>
<evidence type="ECO:0000313" key="5">
    <source>
        <dbReference type="Proteomes" id="UP000809440"/>
    </source>
</evidence>
<evidence type="ECO:0000313" key="3">
    <source>
        <dbReference type="EMBL" id="MBM2417729.1"/>
    </source>
</evidence>
<feature type="domain" description="DUF4214" evidence="1">
    <location>
        <begin position="543"/>
        <end position="604"/>
    </location>
</feature>
<dbReference type="InterPro" id="IPR011049">
    <property type="entry name" value="Serralysin-like_metalloprot_C"/>
</dbReference>
<protein>
    <submittedName>
        <fullName evidence="2">DUF4214 domain-containing protein</fullName>
    </submittedName>
</protein>
<reference evidence="2 5" key="1">
    <citation type="submission" date="2021-01" db="EMBL/GenBank/DDBJ databases">
        <title>Diatom-associated Roseobacters Show Island Model of Population Structure.</title>
        <authorList>
            <person name="Qu L."/>
            <person name="Feng X."/>
            <person name="Chen Y."/>
            <person name="Li L."/>
            <person name="Wang X."/>
            <person name="Hu Z."/>
            <person name="Wang H."/>
            <person name="Luo H."/>
        </authorList>
    </citation>
    <scope>NUCLEOTIDE SEQUENCE</scope>
    <source>
        <strain evidence="3 5">CC28-63</strain>
        <strain evidence="2">CC28-69</strain>
    </source>
</reference>
<dbReference type="InterPro" id="IPR038255">
    <property type="entry name" value="PBS_linker_sf"/>
</dbReference>
<dbReference type="Proteomes" id="UP000755667">
    <property type="component" value="Unassembled WGS sequence"/>
</dbReference>
<dbReference type="AlphaFoldDB" id="A0A9Q2NSW5"/>
<dbReference type="Pfam" id="PF13946">
    <property type="entry name" value="DUF4214"/>
    <property type="match status" value="1"/>
</dbReference>
<dbReference type="GeneID" id="62641947"/>
<dbReference type="Gene3D" id="2.150.10.10">
    <property type="entry name" value="Serralysin-like metalloprotease, C-terminal"/>
    <property type="match status" value="1"/>
</dbReference>
<accession>A0A9Q2NSW5</accession>
<dbReference type="InterPro" id="IPR036852">
    <property type="entry name" value="Peptidase_S8/S53_dom_sf"/>
</dbReference>
<dbReference type="Gene3D" id="3.40.50.200">
    <property type="entry name" value="Peptidase S8/S53 domain"/>
    <property type="match status" value="1"/>
</dbReference>
<sequence>MDKTLIIVLDEFTERVFEYSNVTLFDYGFLDEVTFYDYVSNGLGTIDETQTTLTDPTGGFYRVTPDDFEYSFERDRDFKEEATVQFNGQEAVAQTYFDFVRVGQASQDIPAHGDWVIEAITQRLIDPSMTEILAIDVGLETGQFLLPFQDVTTTFDGVDYTEPAMIAVVFEFLQTFDAASNPASDITYLPAALTVSLGGNTVEEAELNTLDFFELLEVPIFQASANTGQGGVDWGSVYQNVINVGAWNVAGNGELMLSSFESLPNVDMAGDGVVSRADWGTEFGTSFATPKIAAEFINLANDVIADLNAQGSRVADFFNTTYLPPSYSQLVATAIPALSTDMLVTFDDPTAGLALLPISNVTLAENGLTPRTVEGFDTGLTGSTIAALELIPDSTSPTNGRDFLTGGTGGETLSALDGNDTVTGLGGNDVLNGGPGIDTAIFSGPQFAYTLVLEPGETRLVDRRPDVNGTDTLINIEFLDFTVDEQDGPFNLQQFGGVASLSAQDFESFIELYIAYFNRAPDAVGLNFWGTAFANGTTLETMASLFVDQTETRATYPDGTSNTEFATSVYNNVLGRTPDQGGIDFWVGLLDGGGVSRDQFILEVLRGAKSELKPEEGQAFVDQQLLDRAYLENKVDIGAYFAVHLGMSNVDNATAAMALFDGTQDSISEAFAAIDTQYQTALDPELGEFLVQVIGVLDPPAIA</sequence>
<proteinExistence type="predicted"/>
<dbReference type="GO" id="GO:0004252">
    <property type="term" value="F:serine-type endopeptidase activity"/>
    <property type="evidence" value="ECO:0007669"/>
    <property type="project" value="InterPro"/>
</dbReference>
<dbReference type="GO" id="GO:0006508">
    <property type="term" value="P:proteolysis"/>
    <property type="evidence" value="ECO:0007669"/>
    <property type="project" value="InterPro"/>
</dbReference>
<organism evidence="2 4">
    <name type="scientific">Marivita cryptomonadis</name>
    <dbReference type="NCBI Taxonomy" id="505252"/>
    <lineage>
        <taxon>Bacteria</taxon>
        <taxon>Pseudomonadati</taxon>
        <taxon>Pseudomonadota</taxon>
        <taxon>Alphaproteobacteria</taxon>
        <taxon>Rhodobacterales</taxon>
        <taxon>Roseobacteraceae</taxon>
        <taxon>Marivita</taxon>
    </lineage>
</organism>
<dbReference type="Proteomes" id="UP000809440">
    <property type="component" value="Unassembled WGS sequence"/>
</dbReference>
<keyword evidence="5" id="KW-1185">Reference proteome</keyword>
<dbReference type="Pfam" id="PF00353">
    <property type="entry name" value="HemolysinCabind"/>
    <property type="match status" value="1"/>
</dbReference>
<dbReference type="EMBL" id="JAFBXE010000007">
    <property type="protein sequence ID" value="MBM2413061.1"/>
    <property type="molecule type" value="Genomic_DNA"/>
</dbReference>